<dbReference type="Pfam" id="PF02780">
    <property type="entry name" value="Transketolase_C"/>
    <property type="match status" value="1"/>
</dbReference>
<proteinExistence type="inferred from homology"/>
<evidence type="ECO:0000313" key="5">
    <source>
        <dbReference type="EMBL" id="KMW16131.1"/>
    </source>
</evidence>
<evidence type="ECO:0000313" key="6">
    <source>
        <dbReference type="Proteomes" id="UP000037392"/>
    </source>
</evidence>
<evidence type="ECO:0000256" key="2">
    <source>
        <dbReference type="ARBA" id="ARBA00007131"/>
    </source>
</evidence>
<comment type="caution">
    <text evidence="5">The sequence shown here is derived from an EMBL/GenBank/DDBJ whole genome shotgun (WGS) entry which is preliminary data.</text>
</comment>
<protein>
    <recommendedName>
        <fullName evidence="4">Transketolase-like pyrimidine-binding domain-containing protein</fullName>
    </recommendedName>
</protein>
<comment type="similarity">
    <text evidence="2">Belongs to the transketolase family.</text>
</comment>
<organism evidence="5 6">
    <name type="scientific">[Clostridium] citroniae WAL-19142</name>
    <dbReference type="NCBI Taxonomy" id="742734"/>
    <lineage>
        <taxon>Bacteria</taxon>
        <taxon>Bacillati</taxon>
        <taxon>Bacillota</taxon>
        <taxon>Clostridia</taxon>
        <taxon>Lachnospirales</taxon>
        <taxon>Lachnospiraceae</taxon>
        <taxon>Enterocloster</taxon>
    </lineage>
</organism>
<name>A0A0J9BVF1_9FIRM</name>
<dbReference type="Gene3D" id="3.40.50.920">
    <property type="match status" value="1"/>
</dbReference>
<dbReference type="RefSeq" id="WP_048930771.1">
    <property type="nucleotide sequence ID" value="NZ_KQ235882.1"/>
</dbReference>
<evidence type="ECO:0000259" key="4">
    <source>
        <dbReference type="SMART" id="SM00861"/>
    </source>
</evidence>
<dbReference type="SMART" id="SM00861">
    <property type="entry name" value="Transket_pyr"/>
    <property type="match status" value="1"/>
</dbReference>
<dbReference type="SUPFAM" id="SSF52518">
    <property type="entry name" value="Thiamin diphosphate-binding fold (THDP-binding)"/>
    <property type="match status" value="1"/>
</dbReference>
<gene>
    <name evidence="5" type="ORF">HMPREF9470_04569</name>
</gene>
<dbReference type="CDD" id="cd07033">
    <property type="entry name" value="TPP_PYR_DXS_TK_like"/>
    <property type="match status" value="1"/>
</dbReference>
<dbReference type="InterPro" id="IPR005475">
    <property type="entry name" value="Transketolase-like_Pyr-bd"/>
</dbReference>
<reference evidence="5 6" key="1">
    <citation type="submission" date="2011-04" db="EMBL/GenBank/DDBJ databases">
        <title>The Genome Sequence of Clostridium citroniae WAL-19142.</title>
        <authorList>
            <consortium name="The Broad Institute Genome Sequencing Platform"/>
            <person name="Earl A."/>
            <person name="Ward D."/>
            <person name="Feldgarden M."/>
            <person name="Gevers D."/>
            <person name="Warren Y.A."/>
            <person name="Tyrrell K.L."/>
            <person name="Citron D.M."/>
            <person name="Goldstein E.J."/>
            <person name="Daigneault M."/>
            <person name="Allen-Vercoe E."/>
            <person name="Young S.K."/>
            <person name="Zeng Q."/>
            <person name="Gargeya S."/>
            <person name="Fitzgerald M."/>
            <person name="Haas B."/>
            <person name="Abouelleil A."/>
            <person name="Alvarado L."/>
            <person name="Arachchi H.M."/>
            <person name="Berlin A."/>
            <person name="Brown A."/>
            <person name="Chapman S.B."/>
            <person name="Chen Z."/>
            <person name="Dunbar C."/>
            <person name="Freedman E."/>
            <person name="Gearin G."/>
            <person name="Gellesch M."/>
            <person name="Goldberg J."/>
            <person name="Griggs A."/>
            <person name="Gujja S."/>
            <person name="Heilman E.R."/>
            <person name="Heiman D."/>
            <person name="Howarth C."/>
            <person name="Larson L."/>
            <person name="Lui A."/>
            <person name="MacDonald P.J."/>
            <person name="Mehta T."/>
            <person name="Montmayeur A."/>
            <person name="Murphy C."/>
            <person name="Neiman D."/>
            <person name="Pearson M."/>
            <person name="Priest M."/>
            <person name="Roberts A."/>
            <person name="Saif S."/>
            <person name="Shea T."/>
            <person name="Shenoy N."/>
            <person name="Sisk P."/>
            <person name="Stolte C."/>
            <person name="Sykes S."/>
            <person name="White J."/>
            <person name="Yandava C."/>
            <person name="Wortman J."/>
            <person name="Nusbaum C."/>
            <person name="Birren B."/>
        </authorList>
    </citation>
    <scope>NUCLEOTIDE SEQUENCE [LARGE SCALE GENOMIC DNA]</scope>
    <source>
        <strain evidence="5 6">WAL-19142</strain>
    </source>
</reference>
<keyword evidence="3" id="KW-0786">Thiamine pyrophosphate</keyword>
<accession>A0A0J9BVF1</accession>
<dbReference type="PATRIC" id="fig|742734.4.peg.4899"/>
<dbReference type="Proteomes" id="UP000037392">
    <property type="component" value="Unassembled WGS sequence"/>
</dbReference>
<dbReference type="SUPFAM" id="SSF52922">
    <property type="entry name" value="TK C-terminal domain-like"/>
    <property type="match status" value="1"/>
</dbReference>
<dbReference type="InterPro" id="IPR029061">
    <property type="entry name" value="THDP-binding"/>
</dbReference>
<dbReference type="OrthoDB" id="8732661at2"/>
<dbReference type="InterPro" id="IPR009014">
    <property type="entry name" value="Transketo_C/PFOR_II"/>
</dbReference>
<dbReference type="InterPro" id="IPR033248">
    <property type="entry name" value="Transketolase_C"/>
</dbReference>
<dbReference type="Pfam" id="PF02779">
    <property type="entry name" value="Transket_pyr"/>
    <property type="match status" value="1"/>
</dbReference>
<feature type="domain" description="Transketolase-like pyrimidine-binding" evidence="4">
    <location>
        <begin position="4"/>
        <end position="169"/>
    </location>
</feature>
<dbReference type="PANTHER" id="PTHR43825">
    <property type="entry name" value="PYRUVATE DEHYDROGENASE E1 COMPONENT"/>
    <property type="match status" value="1"/>
</dbReference>
<evidence type="ECO:0000256" key="1">
    <source>
        <dbReference type="ARBA" id="ARBA00001964"/>
    </source>
</evidence>
<dbReference type="Gene3D" id="3.40.50.970">
    <property type="match status" value="1"/>
</dbReference>
<comment type="cofactor">
    <cofactor evidence="1">
        <name>thiamine diphosphate</name>
        <dbReference type="ChEBI" id="CHEBI:58937"/>
    </cofactor>
</comment>
<dbReference type="EMBL" id="ADLK01000032">
    <property type="protein sequence ID" value="KMW16131.1"/>
    <property type="molecule type" value="Genomic_DNA"/>
</dbReference>
<dbReference type="AlphaFoldDB" id="A0A0J9BVF1"/>
<sequence length="309" mass="33315">MGYRNQRIAYGSTLVEEGKKNDRLVVLDADLSGSTMGKMFEQAFPDRHYEMGIAEADMTSVAAGLSLTGWIPFTNSFAVFSAGRAYDQIRQTIAIGNLNVKIVGSSAGLSDFGDGATHQAIEDMAYMRAIPNMTVICPADANETVEAVKAMIQSKGPCYLRLNRNDYDNVTEEGKPFTIGKPSVLKQGTDVTVFTTGYMVSLALAAARELEGKISVRVVNVSTIKPLDQTMIIELARTCKGVVTAEEHTVIGGLGSAVAQALAKTGRPVEFVGINDTFGCSGHSYQEVLEHHGLTKEHIVDAVKTIWEL</sequence>
<dbReference type="PANTHER" id="PTHR43825:SF1">
    <property type="entry name" value="TRANSKETOLASE-LIKE PYRIMIDINE-BINDING DOMAIN-CONTAINING PROTEIN"/>
    <property type="match status" value="1"/>
</dbReference>
<evidence type="ECO:0000256" key="3">
    <source>
        <dbReference type="ARBA" id="ARBA00023052"/>
    </source>
</evidence>
<dbReference type="InterPro" id="IPR051157">
    <property type="entry name" value="PDH/Transketolase"/>
</dbReference>
<dbReference type="GeneID" id="93163917"/>
<dbReference type="FunFam" id="3.40.50.970:FF:000129">
    <property type="entry name" value="Transketolase"/>
    <property type="match status" value="1"/>
</dbReference>